<evidence type="ECO:0000313" key="2">
    <source>
        <dbReference type="EMBL" id="KAK3578824.1"/>
    </source>
</evidence>
<accession>A0AAE0RSL1</accession>
<evidence type="ECO:0000256" key="1">
    <source>
        <dbReference type="SAM" id="MobiDB-lite"/>
    </source>
</evidence>
<reference evidence="2" key="2">
    <citation type="journal article" date="2021" name="Genome Biol. Evol.">
        <title>Developing a high-quality reference genome for a parasitic bivalve with doubly uniparental inheritance (Bivalvia: Unionida).</title>
        <authorList>
            <person name="Smith C.H."/>
        </authorList>
    </citation>
    <scope>NUCLEOTIDE SEQUENCE</scope>
    <source>
        <strain evidence="2">CHS0354</strain>
        <tissue evidence="2">Mantle</tissue>
    </source>
</reference>
<protein>
    <submittedName>
        <fullName evidence="2">Uncharacterized protein</fullName>
    </submittedName>
</protein>
<dbReference type="EMBL" id="JAEAOA010001799">
    <property type="protein sequence ID" value="KAK3578824.1"/>
    <property type="molecule type" value="Genomic_DNA"/>
</dbReference>
<dbReference type="Proteomes" id="UP001195483">
    <property type="component" value="Unassembled WGS sequence"/>
</dbReference>
<reference evidence="2" key="3">
    <citation type="submission" date="2023-05" db="EMBL/GenBank/DDBJ databases">
        <authorList>
            <person name="Smith C.H."/>
        </authorList>
    </citation>
    <scope>NUCLEOTIDE SEQUENCE</scope>
    <source>
        <strain evidence="2">CHS0354</strain>
        <tissue evidence="2">Mantle</tissue>
    </source>
</reference>
<reference evidence="2" key="1">
    <citation type="journal article" date="2021" name="Genome Biol. Evol.">
        <title>A High-Quality Reference Genome for a Parasitic Bivalve with Doubly Uniparental Inheritance (Bivalvia: Unionida).</title>
        <authorList>
            <person name="Smith C.H."/>
        </authorList>
    </citation>
    <scope>NUCLEOTIDE SEQUENCE</scope>
    <source>
        <strain evidence="2">CHS0354</strain>
    </source>
</reference>
<proteinExistence type="predicted"/>
<name>A0AAE0RSL1_9BIVA</name>
<feature type="region of interest" description="Disordered" evidence="1">
    <location>
        <begin position="1"/>
        <end position="20"/>
    </location>
</feature>
<dbReference type="AlphaFoldDB" id="A0AAE0RSL1"/>
<gene>
    <name evidence="2" type="ORF">CHS0354_030247</name>
</gene>
<keyword evidence="3" id="KW-1185">Reference proteome</keyword>
<comment type="caution">
    <text evidence="2">The sequence shown here is derived from an EMBL/GenBank/DDBJ whole genome shotgun (WGS) entry which is preliminary data.</text>
</comment>
<organism evidence="2 3">
    <name type="scientific">Potamilus streckersoni</name>
    <dbReference type="NCBI Taxonomy" id="2493646"/>
    <lineage>
        <taxon>Eukaryota</taxon>
        <taxon>Metazoa</taxon>
        <taxon>Spiralia</taxon>
        <taxon>Lophotrochozoa</taxon>
        <taxon>Mollusca</taxon>
        <taxon>Bivalvia</taxon>
        <taxon>Autobranchia</taxon>
        <taxon>Heteroconchia</taxon>
        <taxon>Palaeoheterodonta</taxon>
        <taxon>Unionida</taxon>
        <taxon>Unionoidea</taxon>
        <taxon>Unionidae</taxon>
        <taxon>Ambleminae</taxon>
        <taxon>Lampsilini</taxon>
        <taxon>Potamilus</taxon>
    </lineage>
</organism>
<sequence length="83" mass="9003">MTRKNSSSARDKIACGSNEKAQFKENQHRFTACENIPISHADREIRKEMDGVTAYVARMHGPSGGTITPLGAISDDEALGARV</sequence>
<evidence type="ECO:0000313" key="3">
    <source>
        <dbReference type="Proteomes" id="UP001195483"/>
    </source>
</evidence>